<dbReference type="AlphaFoldDB" id="A0A125W682"/>
<evidence type="ECO:0000313" key="2">
    <source>
        <dbReference type="EMBL" id="EFM82797.1"/>
    </source>
</evidence>
<proteinExistence type="predicted"/>
<feature type="region of interest" description="Disordered" evidence="1">
    <location>
        <begin position="33"/>
        <end position="52"/>
    </location>
</feature>
<organism evidence="2 3">
    <name type="scientific">Enterococcus faecalis TX4248</name>
    <dbReference type="NCBI Taxonomy" id="749495"/>
    <lineage>
        <taxon>Bacteria</taxon>
        <taxon>Bacillati</taxon>
        <taxon>Bacillota</taxon>
        <taxon>Bacilli</taxon>
        <taxon>Lactobacillales</taxon>
        <taxon>Enterococcaceae</taxon>
        <taxon>Enterococcus</taxon>
    </lineage>
</organism>
<gene>
    <name evidence="2" type="ORF">HMPREF9498_01578</name>
</gene>
<feature type="compositionally biased region" description="Basic and acidic residues" evidence="1">
    <location>
        <begin position="33"/>
        <end position="46"/>
    </location>
</feature>
<dbReference type="HOGENOM" id="CLU_2989602_0_0_9"/>
<evidence type="ECO:0000256" key="1">
    <source>
        <dbReference type="SAM" id="MobiDB-lite"/>
    </source>
</evidence>
<name>A0A125W682_ENTFL</name>
<dbReference type="EMBL" id="AEBR01000052">
    <property type="protein sequence ID" value="EFM82797.1"/>
    <property type="molecule type" value="Genomic_DNA"/>
</dbReference>
<sequence length="52" mass="6317">MLQYHSQSKKQGYINEQARPCFFFMSMVLPRHSERHEHTGENEQPKQKRKRG</sequence>
<evidence type="ECO:0000313" key="3">
    <source>
        <dbReference type="Proteomes" id="UP000004846"/>
    </source>
</evidence>
<dbReference type="Proteomes" id="UP000004846">
    <property type="component" value="Unassembled WGS sequence"/>
</dbReference>
<protein>
    <submittedName>
        <fullName evidence="2">Uncharacterized protein</fullName>
    </submittedName>
</protein>
<reference evidence="2 3" key="1">
    <citation type="submission" date="2010-07" db="EMBL/GenBank/DDBJ databases">
        <authorList>
            <person name="Sid Ahmed O."/>
        </authorList>
    </citation>
    <scope>NUCLEOTIDE SEQUENCE [LARGE SCALE GENOMIC DNA]</scope>
    <source>
        <strain evidence="2 3">TX4248</strain>
    </source>
</reference>
<comment type="caution">
    <text evidence="2">The sequence shown here is derived from an EMBL/GenBank/DDBJ whole genome shotgun (WGS) entry which is preliminary data.</text>
</comment>
<accession>A0A125W682</accession>